<reference evidence="1" key="1">
    <citation type="journal article" date="2014" name="Front. Microbiol.">
        <title>High frequency of phylogenetically diverse reductive dehalogenase-homologous genes in deep subseafloor sedimentary metagenomes.</title>
        <authorList>
            <person name="Kawai M."/>
            <person name="Futagami T."/>
            <person name="Toyoda A."/>
            <person name="Takaki Y."/>
            <person name="Nishi S."/>
            <person name="Hori S."/>
            <person name="Arai W."/>
            <person name="Tsubouchi T."/>
            <person name="Morono Y."/>
            <person name="Uchiyama I."/>
            <person name="Ito T."/>
            <person name="Fujiyama A."/>
            <person name="Inagaki F."/>
            <person name="Takami H."/>
        </authorList>
    </citation>
    <scope>NUCLEOTIDE SEQUENCE</scope>
    <source>
        <strain evidence="1">Expedition CK06-06</strain>
    </source>
</reference>
<proteinExistence type="predicted"/>
<dbReference type="EMBL" id="BARU01038209">
    <property type="protein sequence ID" value="GAH82113.1"/>
    <property type="molecule type" value="Genomic_DNA"/>
</dbReference>
<name>X1KJ79_9ZZZZ</name>
<gene>
    <name evidence="1" type="ORF">S03H2_59419</name>
</gene>
<accession>X1KJ79</accession>
<protein>
    <submittedName>
        <fullName evidence="1">Uncharacterized protein</fullName>
    </submittedName>
</protein>
<feature type="non-terminal residue" evidence="1">
    <location>
        <position position="1"/>
    </location>
</feature>
<dbReference type="AlphaFoldDB" id="X1KJ79"/>
<comment type="caution">
    <text evidence="1">The sequence shown here is derived from an EMBL/GenBank/DDBJ whole genome shotgun (WGS) entry which is preliminary data.</text>
</comment>
<organism evidence="1">
    <name type="scientific">marine sediment metagenome</name>
    <dbReference type="NCBI Taxonomy" id="412755"/>
    <lineage>
        <taxon>unclassified sequences</taxon>
        <taxon>metagenomes</taxon>
        <taxon>ecological metagenomes</taxon>
    </lineage>
</organism>
<evidence type="ECO:0000313" key="1">
    <source>
        <dbReference type="EMBL" id="GAH82113.1"/>
    </source>
</evidence>
<sequence length="52" mass="5881">AEVANEESTEDTEPDTLCYMKLRIHISITLPTPPLTYLPGYRDLISDLNCVQ</sequence>